<evidence type="ECO:0000313" key="1">
    <source>
        <dbReference type="EMBL" id="MFH4974878.1"/>
    </source>
</evidence>
<proteinExistence type="predicted"/>
<accession>A0ABD6EDF8</accession>
<protein>
    <submittedName>
        <fullName evidence="1">Uncharacterized protein</fullName>
    </submittedName>
</protein>
<sequence length="203" mass="22733">MMNTNVDALISSTLNALQKFHASSSTDDAAAVNERLSALVRVTSTVDPTARLSMKNPNLMEVLSYCPSLLSATTTSSMTRSRLHLLLFNLSFYNVNLRRYLAGEKAQLCGPVLECLKLSLKEQLGPQNLIDILRLLQVLTYESCLCLGCWASDLISFLLSEICRPEEPEWMPYCMAILCNLATKSKSVCQRIKKSVRIHMTFF</sequence>
<gene>
    <name evidence="1" type="ORF">AB6A40_001587</name>
</gene>
<evidence type="ECO:0000313" key="2">
    <source>
        <dbReference type="Proteomes" id="UP001608902"/>
    </source>
</evidence>
<dbReference type="PANTHER" id="PTHR23161:SF2">
    <property type="entry name" value="PROTEIN CIP2A"/>
    <property type="match status" value="1"/>
</dbReference>
<comment type="caution">
    <text evidence="1">The sequence shown here is derived from an EMBL/GenBank/DDBJ whole genome shotgun (WGS) entry which is preliminary data.</text>
</comment>
<organism evidence="1 2">
    <name type="scientific">Gnathostoma spinigerum</name>
    <dbReference type="NCBI Taxonomy" id="75299"/>
    <lineage>
        <taxon>Eukaryota</taxon>
        <taxon>Metazoa</taxon>
        <taxon>Ecdysozoa</taxon>
        <taxon>Nematoda</taxon>
        <taxon>Chromadorea</taxon>
        <taxon>Rhabditida</taxon>
        <taxon>Spirurina</taxon>
        <taxon>Gnathostomatomorpha</taxon>
        <taxon>Gnathostomatoidea</taxon>
        <taxon>Gnathostomatidae</taxon>
        <taxon>Gnathostoma</taxon>
    </lineage>
</organism>
<name>A0ABD6EDF8_9BILA</name>
<keyword evidence="2" id="KW-1185">Reference proteome</keyword>
<reference evidence="1 2" key="1">
    <citation type="submission" date="2024-08" db="EMBL/GenBank/DDBJ databases">
        <title>Gnathostoma spinigerum genome.</title>
        <authorList>
            <person name="Gonzalez-Bertolin B."/>
            <person name="Monzon S."/>
            <person name="Zaballos A."/>
            <person name="Jimenez P."/>
            <person name="Dekumyoy P."/>
            <person name="Varona S."/>
            <person name="Cuesta I."/>
            <person name="Sumanam S."/>
            <person name="Adisakwattana P."/>
            <person name="Gasser R.B."/>
            <person name="Hernandez-Gonzalez A."/>
            <person name="Young N.D."/>
            <person name="Perteguer M.J."/>
        </authorList>
    </citation>
    <scope>NUCLEOTIDE SEQUENCE [LARGE SCALE GENOMIC DNA]</scope>
    <source>
        <strain evidence="1">AL3</strain>
        <tissue evidence="1">Liver</tissue>
    </source>
</reference>
<dbReference type="AlphaFoldDB" id="A0ABD6EDF8"/>
<dbReference type="PANTHER" id="PTHR23161">
    <property type="entry name" value="PROTEIN CIP2A"/>
    <property type="match status" value="1"/>
</dbReference>
<dbReference type="InterPro" id="IPR042510">
    <property type="entry name" value="CIP2A"/>
</dbReference>
<dbReference type="EMBL" id="JBGFUD010000605">
    <property type="protein sequence ID" value="MFH4974878.1"/>
    <property type="molecule type" value="Genomic_DNA"/>
</dbReference>
<dbReference type="Proteomes" id="UP001608902">
    <property type="component" value="Unassembled WGS sequence"/>
</dbReference>